<evidence type="ECO:0000313" key="2">
    <source>
        <dbReference type="Proteomes" id="UP001319874"/>
    </source>
</evidence>
<name>A0ABN6JK94_9BURK</name>
<sequence>MPGNGGASALRGACMLAIRHCASGELARFIEREAWPARMQLLRIAIAEAAQKIGLHRGAVKKS</sequence>
<accession>A0ABN6JK94</accession>
<evidence type="ECO:0000313" key="1">
    <source>
        <dbReference type="EMBL" id="BCZ81304.1"/>
    </source>
</evidence>
<organism evidence="1 2">
    <name type="scientific">Paraburkholderia terrae</name>
    <dbReference type="NCBI Taxonomy" id="311230"/>
    <lineage>
        <taxon>Bacteria</taxon>
        <taxon>Pseudomonadati</taxon>
        <taxon>Pseudomonadota</taxon>
        <taxon>Betaproteobacteria</taxon>
        <taxon>Burkholderiales</taxon>
        <taxon>Burkholderiaceae</taxon>
        <taxon>Paraburkholderia</taxon>
    </lineage>
</organism>
<protein>
    <recommendedName>
        <fullName evidence="3">DUF982 domain-containing protein</fullName>
    </recommendedName>
</protein>
<proteinExistence type="predicted"/>
<gene>
    <name evidence="1" type="ORF">PTKU64_49790</name>
</gene>
<dbReference type="EMBL" id="AP024956">
    <property type="protein sequence ID" value="BCZ81304.1"/>
    <property type="molecule type" value="Genomic_DNA"/>
</dbReference>
<dbReference type="Proteomes" id="UP001319874">
    <property type="component" value="Chromosome 2"/>
</dbReference>
<keyword evidence="2" id="KW-1185">Reference proteome</keyword>
<evidence type="ECO:0008006" key="3">
    <source>
        <dbReference type="Google" id="ProtNLM"/>
    </source>
</evidence>
<reference evidence="1 2" key="1">
    <citation type="journal article" date="2022" name="Front. Microbiol.">
        <title>Identification and characterization of a novel class of self-sufficient cytochrome P450 hydroxylase involved in cyclohexanecarboxylate degradation in Paraburkholderia terrae strain KU-64.</title>
        <authorList>
            <person name="Yamamoto T."/>
            <person name="Hasegawa Y."/>
            <person name="Iwaki H."/>
        </authorList>
    </citation>
    <scope>NUCLEOTIDE SEQUENCE [LARGE SCALE GENOMIC DNA]</scope>
    <source>
        <strain evidence="1 2">KU-64</strain>
    </source>
</reference>